<dbReference type="InterPro" id="IPR018389">
    <property type="entry name" value="DctP_fam"/>
</dbReference>
<dbReference type="NCBIfam" id="NF037995">
    <property type="entry name" value="TRAP_S1"/>
    <property type="match status" value="1"/>
</dbReference>
<evidence type="ECO:0000256" key="3">
    <source>
        <dbReference type="ARBA" id="ARBA00022764"/>
    </source>
</evidence>
<dbReference type="CDD" id="cd13665">
    <property type="entry name" value="PBP2_TRAP_Dctp3_4"/>
    <property type="match status" value="1"/>
</dbReference>
<keyword evidence="6" id="KW-1185">Reference proteome</keyword>
<accession>A0ABZ2HHG2</accession>
<evidence type="ECO:0000256" key="1">
    <source>
        <dbReference type="ARBA" id="ARBA00004418"/>
    </source>
</evidence>
<evidence type="ECO:0000256" key="4">
    <source>
        <dbReference type="SAM" id="SignalP"/>
    </source>
</evidence>
<dbReference type="PANTHER" id="PTHR33376">
    <property type="match status" value="1"/>
</dbReference>
<dbReference type="Gene3D" id="3.40.190.170">
    <property type="entry name" value="Bacterial extracellular solute-binding protein, family 7"/>
    <property type="match status" value="1"/>
</dbReference>
<feature type="chain" id="PRO_5045388593" evidence="4">
    <location>
        <begin position="23"/>
        <end position="340"/>
    </location>
</feature>
<evidence type="ECO:0000313" key="6">
    <source>
        <dbReference type="Proteomes" id="UP001364156"/>
    </source>
</evidence>
<organism evidence="5 6">
    <name type="scientific">Roseovarius phycicola</name>
    <dbReference type="NCBI Taxonomy" id="3080976"/>
    <lineage>
        <taxon>Bacteria</taxon>
        <taxon>Pseudomonadati</taxon>
        <taxon>Pseudomonadota</taxon>
        <taxon>Alphaproteobacteria</taxon>
        <taxon>Rhodobacterales</taxon>
        <taxon>Roseobacteraceae</taxon>
        <taxon>Roseovarius</taxon>
    </lineage>
</organism>
<evidence type="ECO:0000256" key="2">
    <source>
        <dbReference type="ARBA" id="ARBA00022729"/>
    </source>
</evidence>
<evidence type="ECO:0000313" key="5">
    <source>
        <dbReference type="EMBL" id="WWR46279.1"/>
    </source>
</evidence>
<sequence>MKMLKLTASFAIAGMMATGAWAADVTLKMHQFLPPQANVPKLILEPWAERVEEASGGKIKIDHFPSMQLGGKPPELVSQVQDGVADIIWVVAGYTPGRFPQAEVFELPFMMTNAEDTSRAYWEFAEANMMDKDFKDLKILGVWVHGPGVIHSADPVDEISDLNGMTVRGPTRIITGMLGELGATPKGMPVPAMPEALSKGVIDAGVIPWEVTAALKVPELVENHTTFGDESLYTAAFIFAMNKEKYESLPDDLKAAIDSQSGADFSALAGKIMQESDGPARELAEERGNNIIDLTPEQVAEWKEAASDVEAKWIAEMNDKGFDGQALVDQARGLIAKNSE</sequence>
<dbReference type="EMBL" id="CP146069">
    <property type="protein sequence ID" value="WWR46279.1"/>
    <property type="molecule type" value="Genomic_DNA"/>
</dbReference>
<dbReference type="Proteomes" id="UP001364156">
    <property type="component" value="Chromosome"/>
</dbReference>
<dbReference type="InterPro" id="IPR038404">
    <property type="entry name" value="TRAP_DctP_sf"/>
</dbReference>
<comment type="subcellular location">
    <subcellularLocation>
        <location evidence="1">Periplasm</location>
    </subcellularLocation>
</comment>
<reference evidence="5 6" key="1">
    <citation type="submission" date="2023-10" db="EMBL/GenBank/DDBJ databases">
        <title>Roseovarius strain S88 nov., isolated from a marine algae.</title>
        <authorList>
            <person name="Lee M.W."/>
            <person name="Lee J.K."/>
            <person name="Kim J.M."/>
            <person name="Choi D.G."/>
            <person name="Baek J.H."/>
            <person name="Bayburt H."/>
            <person name="Jung J.J."/>
            <person name="Han D.M."/>
            <person name="Jeon C.O."/>
        </authorList>
    </citation>
    <scope>NUCLEOTIDE SEQUENCE [LARGE SCALE GENOMIC DNA]</scope>
    <source>
        <strain evidence="5 6">S88</strain>
    </source>
</reference>
<dbReference type="PANTHER" id="PTHR33376:SF15">
    <property type="entry name" value="BLL6794 PROTEIN"/>
    <property type="match status" value="1"/>
</dbReference>
<name>A0ABZ2HHG2_9RHOB</name>
<protein>
    <submittedName>
        <fullName evidence="5">TRAP transporter substrate-binding protein</fullName>
    </submittedName>
</protein>
<feature type="signal peptide" evidence="4">
    <location>
        <begin position="1"/>
        <end position="22"/>
    </location>
</feature>
<gene>
    <name evidence="5" type="ORF">RZ517_16135</name>
</gene>
<dbReference type="Pfam" id="PF03480">
    <property type="entry name" value="DctP"/>
    <property type="match status" value="1"/>
</dbReference>
<proteinExistence type="predicted"/>
<dbReference type="RefSeq" id="WP_338549144.1">
    <property type="nucleotide sequence ID" value="NZ_CP146069.1"/>
</dbReference>
<keyword evidence="3" id="KW-0574">Periplasm</keyword>
<dbReference type="SUPFAM" id="SSF53850">
    <property type="entry name" value="Periplasmic binding protein-like II"/>
    <property type="match status" value="1"/>
</dbReference>
<keyword evidence="2 4" id="KW-0732">Signal</keyword>